<evidence type="ECO:0000313" key="1">
    <source>
        <dbReference type="EMBL" id="KKM73813.1"/>
    </source>
</evidence>
<sequence length="39" mass="4474">MGELLRLLRETSPLPLGSKELFEIISNAYLDGFKYSDEK</sequence>
<feature type="non-terminal residue" evidence="1">
    <location>
        <position position="39"/>
    </location>
</feature>
<comment type="caution">
    <text evidence="1">The sequence shown here is derived from an EMBL/GenBank/DDBJ whole genome shotgun (WGS) entry which is preliminary data.</text>
</comment>
<dbReference type="EMBL" id="LAZR01009242">
    <property type="protein sequence ID" value="KKM73813.1"/>
    <property type="molecule type" value="Genomic_DNA"/>
</dbReference>
<dbReference type="AlphaFoldDB" id="A0A0F9JVV0"/>
<accession>A0A0F9JVV0</accession>
<reference evidence="1" key="1">
    <citation type="journal article" date="2015" name="Nature">
        <title>Complex archaea that bridge the gap between prokaryotes and eukaryotes.</title>
        <authorList>
            <person name="Spang A."/>
            <person name="Saw J.H."/>
            <person name="Jorgensen S.L."/>
            <person name="Zaremba-Niedzwiedzka K."/>
            <person name="Martijn J."/>
            <person name="Lind A.E."/>
            <person name="van Eijk R."/>
            <person name="Schleper C."/>
            <person name="Guy L."/>
            <person name="Ettema T.J."/>
        </authorList>
    </citation>
    <scope>NUCLEOTIDE SEQUENCE</scope>
</reference>
<organism evidence="1">
    <name type="scientific">marine sediment metagenome</name>
    <dbReference type="NCBI Taxonomy" id="412755"/>
    <lineage>
        <taxon>unclassified sequences</taxon>
        <taxon>metagenomes</taxon>
        <taxon>ecological metagenomes</taxon>
    </lineage>
</organism>
<proteinExistence type="predicted"/>
<name>A0A0F9JVV0_9ZZZZ</name>
<gene>
    <name evidence="1" type="ORF">LCGC14_1406720</name>
</gene>
<protein>
    <submittedName>
        <fullName evidence="1">Uncharacterized protein</fullName>
    </submittedName>
</protein>